<dbReference type="PANTHER" id="PTHR11702">
    <property type="entry name" value="DEVELOPMENTALLY REGULATED GTP-BINDING PROTEIN-RELATED"/>
    <property type="match status" value="1"/>
</dbReference>
<dbReference type="Gramene" id="Manes.07G091000.1.v8.1">
    <property type="protein sequence ID" value="Manes.07G091000.1.v8.1.CDS"/>
    <property type="gene ID" value="Manes.07G091000.v8.1"/>
</dbReference>
<proteinExistence type="predicted"/>
<accession>A0A2C9VJX5</accession>
<dbReference type="PROSITE" id="PS51257">
    <property type="entry name" value="PROKAR_LIPOPROTEIN"/>
    <property type="match status" value="1"/>
</dbReference>
<dbReference type="GO" id="GO:0042254">
    <property type="term" value="P:ribosome biogenesis"/>
    <property type="evidence" value="ECO:0007669"/>
    <property type="project" value="UniProtKB-UniRule"/>
</dbReference>
<dbReference type="AlphaFoldDB" id="A0A2C9VJX5"/>
<organism evidence="6 7">
    <name type="scientific">Manihot esculenta</name>
    <name type="common">Cassava</name>
    <name type="synonym">Jatropha manihot</name>
    <dbReference type="NCBI Taxonomy" id="3983"/>
    <lineage>
        <taxon>Eukaryota</taxon>
        <taxon>Viridiplantae</taxon>
        <taxon>Streptophyta</taxon>
        <taxon>Embryophyta</taxon>
        <taxon>Tracheophyta</taxon>
        <taxon>Spermatophyta</taxon>
        <taxon>Magnoliopsida</taxon>
        <taxon>eudicotyledons</taxon>
        <taxon>Gunneridae</taxon>
        <taxon>Pentapetalae</taxon>
        <taxon>rosids</taxon>
        <taxon>fabids</taxon>
        <taxon>Malpighiales</taxon>
        <taxon>Euphorbiaceae</taxon>
        <taxon>Crotonoideae</taxon>
        <taxon>Manihoteae</taxon>
        <taxon>Manihot</taxon>
    </lineage>
</organism>
<dbReference type="GO" id="GO:0005739">
    <property type="term" value="C:mitochondrion"/>
    <property type="evidence" value="ECO:0000318"/>
    <property type="project" value="GO_Central"/>
</dbReference>
<feature type="domain" description="OBG-type G" evidence="4">
    <location>
        <begin position="243"/>
        <end position="312"/>
    </location>
</feature>
<keyword evidence="1" id="KW-0547">Nucleotide-binding</keyword>
<dbReference type="InterPro" id="IPR027417">
    <property type="entry name" value="P-loop_NTPase"/>
</dbReference>
<dbReference type="Pfam" id="PF01018">
    <property type="entry name" value="GTP1_OBG"/>
    <property type="match status" value="1"/>
</dbReference>
<dbReference type="InterPro" id="IPR045086">
    <property type="entry name" value="OBG_GTPase"/>
</dbReference>
<sequence length="312" mass="34168">MWLCCAKSFCRIDALRKSSKSLWIYLSLFSCSDATHTKAKCAPLQETRMRDRFTLHAKGGDGGNGCSSFRPSRHDRRGRPNDENGGRGGDVILECSSAIWDFSGLHHHINVARGGNGASKSMIGTREKDKSVSKSTNMEKEAEPHKLKELEEFASIQAIQREPAGVEHIHYDVVELTKLGHQIIVARGGEGGLGNVSSPDVSKKAKLSKPGVNRDIVFDPDMSSEDQSCLSSAVLLLELKSIADAGLVGMPNVGKSTLLGALSRAKPKVGHYAFTTPTANLGKLKFDEQHTKNKRQKTGMLLYYCKQVQCRR</sequence>
<evidence type="ECO:0000256" key="2">
    <source>
        <dbReference type="ARBA" id="ARBA00023134"/>
    </source>
</evidence>
<name>A0A2C9VJX5_MANES</name>
<gene>
    <name evidence="6" type="ORF">MANES_07G091000v8</name>
</gene>
<dbReference type="GO" id="GO:0003924">
    <property type="term" value="F:GTPase activity"/>
    <property type="evidence" value="ECO:0000318"/>
    <property type="project" value="GO_Central"/>
</dbReference>
<dbReference type="EMBL" id="CM004393">
    <property type="protein sequence ID" value="OAY45782.1"/>
    <property type="molecule type" value="Genomic_DNA"/>
</dbReference>
<dbReference type="Gene3D" id="2.70.210.12">
    <property type="entry name" value="GTP1/OBG domain"/>
    <property type="match status" value="1"/>
</dbReference>
<dbReference type="STRING" id="3983.A0A2C9VJX5"/>
<dbReference type="InterPro" id="IPR006169">
    <property type="entry name" value="GTP1_OBG_dom"/>
</dbReference>
<dbReference type="InterPro" id="IPR031167">
    <property type="entry name" value="G_OBG"/>
</dbReference>
<dbReference type="PROSITE" id="PS51710">
    <property type="entry name" value="G_OBG"/>
    <property type="match status" value="1"/>
</dbReference>
<evidence type="ECO:0008006" key="8">
    <source>
        <dbReference type="Google" id="ProtNLM"/>
    </source>
</evidence>
<feature type="compositionally biased region" description="Basic and acidic residues" evidence="3">
    <location>
        <begin position="125"/>
        <end position="144"/>
    </location>
</feature>
<evidence type="ECO:0000259" key="5">
    <source>
        <dbReference type="PROSITE" id="PS51883"/>
    </source>
</evidence>
<reference evidence="7" key="1">
    <citation type="journal article" date="2016" name="Nat. Biotechnol.">
        <title>Sequencing wild and cultivated cassava and related species reveals extensive interspecific hybridization and genetic diversity.</title>
        <authorList>
            <person name="Bredeson J.V."/>
            <person name="Lyons J.B."/>
            <person name="Prochnik S.E."/>
            <person name="Wu G.A."/>
            <person name="Ha C.M."/>
            <person name="Edsinger-Gonzales E."/>
            <person name="Grimwood J."/>
            <person name="Schmutz J."/>
            <person name="Rabbi I.Y."/>
            <person name="Egesi C."/>
            <person name="Nauluvula P."/>
            <person name="Lebot V."/>
            <person name="Ndunguru J."/>
            <person name="Mkamilo G."/>
            <person name="Bart R.S."/>
            <person name="Setter T.L."/>
            <person name="Gleadow R.M."/>
            <person name="Kulakow P."/>
            <person name="Ferguson M.E."/>
            <person name="Rounsley S."/>
            <person name="Rokhsar D.S."/>
        </authorList>
    </citation>
    <scope>NUCLEOTIDE SEQUENCE [LARGE SCALE GENOMIC DNA]</scope>
    <source>
        <strain evidence="7">cv. AM560-2</strain>
    </source>
</reference>
<dbReference type="Pfam" id="PF01926">
    <property type="entry name" value="MMR_HSR1"/>
    <property type="match status" value="1"/>
</dbReference>
<dbReference type="PRINTS" id="PR00326">
    <property type="entry name" value="GTP1OBG"/>
</dbReference>
<dbReference type="GO" id="GO:0005525">
    <property type="term" value="F:GTP binding"/>
    <property type="evidence" value="ECO:0000318"/>
    <property type="project" value="GO_Central"/>
</dbReference>
<dbReference type="SUPFAM" id="SSF82051">
    <property type="entry name" value="Obg GTP-binding protein N-terminal domain"/>
    <property type="match status" value="1"/>
</dbReference>
<keyword evidence="7" id="KW-1185">Reference proteome</keyword>
<dbReference type="Gene3D" id="3.40.50.300">
    <property type="entry name" value="P-loop containing nucleotide triphosphate hydrolases"/>
    <property type="match status" value="1"/>
</dbReference>
<dbReference type="PANTHER" id="PTHR11702:SF31">
    <property type="entry name" value="MITOCHONDRIAL RIBOSOME-ASSOCIATED GTPASE 2"/>
    <property type="match status" value="1"/>
</dbReference>
<dbReference type="InterPro" id="IPR036726">
    <property type="entry name" value="GTP1_OBG_dom_sf"/>
</dbReference>
<evidence type="ECO:0000256" key="3">
    <source>
        <dbReference type="SAM" id="MobiDB-lite"/>
    </source>
</evidence>
<evidence type="ECO:0000256" key="1">
    <source>
        <dbReference type="ARBA" id="ARBA00022741"/>
    </source>
</evidence>
<dbReference type="Proteomes" id="UP000091857">
    <property type="component" value="Chromosome 7"/>
</dbReference>
<feature type="region of interest" description="Disordered" evidence="3">
    <location>
        <begin position="119"/>
        <end position="144"/>
    </location>
</feature>
<feature type="domain" description="Obg" evidence="5">
    <location>
        <begin position="47"/>
        <end position="223"/>
    </location>
</feature>
<feature type="region of interest" description="Disordered" evidence="3">
    <location>
        <begin position="55"/>
        <end position="88"/>
    </location>
</feature>
<evidence type="ECO:0000313" key="6">
    <source>
        <dbReference type="EMBL" id="OAY45782.1"/>
    </source>
</evidence>
<keyword evidence="2" id="KW-0342">GTP-binding</keyword>
<protein>
    <recommendedName>
        <fullName evidence="8">Obg domain-containing protein</fullName>
    </recommendedName>
</protein>
<comment type="caution">
    <text evidence="6">The sequence shown here is derived from an EMBL/GenBank/DDBJ whole genome shotgun (WGS) entry which is preliminary data.</text>
</comment>
<evidence type="ECO:0000259" key="4">
    <source>
        <dbReference type="PROSITE" id="PS51710"/>
    </source>
</evidence>
<evidence type="ECO:0000313" key="7">
    <source>
        <dbReference type="Proteomes" id="UP000091857"/>
    </source>
</evidence>
<dbReference type="InterPro" id="IPR006073">
    <property type="entry name" value="GTP-bd"/>
</dbReference>
<dbReference type="SUPFAM" id="SSF52540">
    <property type="entry name" value="P-loop containing nucleoside triphosphate hydrolases"/>
    <property type="match status" value="1"/>
</dbReference>
<dbReference type="PROSITE" id="PS51883">
    <property type="entry name" value="OBG"/>
    <property type="match status" value="1"/>
</dbReference>